<evidence type="ECO:0000313" key="1">
    <source>
        <dbReference type="EMBL" id="CAE8592392.1"/>
    </source>
</evidence>
<dbReference type="InterPro" id="IPR029063">
    <property type="entry name" value="SAM-dependent_MTases_sf"/>
</dbReference>
<protein>
    <recommendedName>
        <fullName evidence="3">Calmodulin-lysine N-methyltransferase</fullName>
    </recommendedName>
</protein>
<dbReference type="PANTHER" id="PTHR14614">
    <property type="entry name" value="HEPATOCELLULAR CARCINOMA-ASSOCIATED ANTIGEN"/>
    <property type="match status" value="1"/>
</dbReference>
<evidence type="ECO:0000313" key="2">
    <source>
        <dbReference type="Proteomes" id="UP000654075"/>
    </source>
</evidence>
<dbReference type="Gene3D" id="3.40.50.150">
    <property type="entry name" value="Vaccinia Virus protein VP39"/>
    <property type="match status" value="1"/>
</dbReference>
<dbReference type="Pfam" id="PF10294">
    <property type="entry name" value="Methyltransf_16"/>
    <property type="match status" value="1"/>
</dbReference>
<dbReference type="EMBL" id="CAJNNV010005644">
    <property type="protein sequence ID" value="CAE8592392.1"/>
    <property type="molecule type" value="Genomic_DNA"/>
</dbReference>
<name>A0A813E129_POLGL</name>
<keyword evidence="2" id="KW-1185">Reference proteome</keyword>
<organism evidence="1 2">
    <name type="scientific">Polarella glacialis</name>
    <name type="common">Dinoflagellate</name>
    <dbReference type="NCBI Taxonomy" id="89957"/>
    <lineage>
        <taxon>Eukaryota</taxon>
        <taxon>Sar</taxon>
        <taxon>Alveolata</taxon>
        <taxon>Dinophyceae</taxon>
        <taxon>Suessiales</taxon>
        <taxon>Suessiaceae</taxon>
        <taxon>Polarella</taxon>
    </lineage>
</organism>
<dbReference type="OrthoDB" id="407414at2759"/>
<feature type="non-terminal residue" evidence="1">
    <location>
        <position position="111"/>
    </location>
</feature>
<evidence type="ECO:0008006" key="3">
    <source>
        <dbReference type="Google" id="ProtNLM"/>
    </source>
</evidence>
<proteinExistence type="predicted"/>
<reference evidence="1" key="1">
    <citation type="submission" date="2021-02" db="EMBL/GenBank/DDBJ databases">
        <authorList>
            <person name="Dougan E. K."/>
            <person name="Rhodes N."/>
            <person name="Thang M."/>
            <person name="Chan C."/>
        </authorList>
    </citation>
    <scope>NUCLEOTIDE SEQUENCE</scope>
</reference>
<dbReference type="Proteomes" id="UP000654075">
    <property type="component" value="Unassembled WGS sequence"/>
</dbReference>
<accession>A0A813E129</accession>
<dbReference type="InterPro" id="IPR019410">
    <property type="entry name" value="Methyltransf_16"/>
</dbReference>
<dbReference type="SUPFAM" id="SSF53335">
    <property type="entry name" value="S-adenosyl-L-methionine-dependent methyltransferases"/>
    <property type="match status" value="1"/>
</dbReference>
<feature type="non-terminal residue" evidence="1">
    <location>
        <position position="1"/>
    </location>
</feature>
<gene>
    <name evidence="1" type="ORF">PGLA1383_LOCUS11051</name>
</gene>
<comment type="caution">
    <text evidence="1">The sequence shown here is derived from an EMBL/GenBank/DDBJ whole genome shotgun (WGS) entry which is preliminary data.</text>
</comment>
<dbReference type="AlphaFoldDB" id="A0A813E129"/>
<sequence length="111" mass="11985">YSNTLWDGALLLSALLRDQPWRARGRRVLEIGAGLGLPSIVAAALGGLVTATEQLPLDLLSREVERNLDCIQRAGGSIAVRELDWARPKDEIPLRLGIFDLVIGCDILAGV</sequence>